<dbReference type="Proteomes" id="UP000031338">
    <property type="component" value="Unassembled WGS sequence"/>
</dbReference>
<protein>
    <recommendedName>
        <fullName evidence="3">Heavy-metal-associated domain-containing protein</fullName>
    </recommendedName>
</protein>
<comment type="caution">
    <text evidence="1">The sequence shown here is derived from an EMBL/GenBank/DDBJ whole genome shotgun (WGS) entry which is preliminary data.</text>
</comment>
<dbReference type="AlphaFoldDB" id="A0A0B9ABY0"/>
<gene>
    <name evidence="1" type="ORF">NJ75_01298</name>
</gene>
<organism evidence="1 2">
    <name type="scientific">Novosphingobium subterraneum</name>
    <dbReference type="NCBI Taxonomy" id="48936"/>
    <lineage>
        <taxon>Bacteria</taxon>
        <taxon>Pseudomonadati</taxon>
        <taxon>Pseudomonadota</taxon>
        <taxon>Alphaproteobacteria</taxon>
        <taxon>Sphingomonadales</taxon>
        <taxon>Sphingomonadaceae</taxon>
        <taxon>Novosphingobium</taxon>
    </lineage>
</organism>
<dbReference type="STRING" id="48936.NJ75_01298"/>
<dbReference type="EMBL" id="JRVC01000005">
    <property type="protein sequence ID" value="KHS48109.1"/>
    <property type="molecule type" value="Genomic_DNA"/>
</dbReference>
<accession>A0A0B9ABY0</accession>
<evidence type="ECO:0000313" key="1">
    <source>
        <dbReference type="EMBL" id="KHS48109.1"/>
    </source>
</evidence>
<evidence type="ECO:0008006" key="3">
    <source>
        <dbReference type="Google" id="ProtNLM"/>
    </source>
</evidence>
<name>A0A0B9ABY0_9SPHN</name>
<sequence>MTGFGVPLVALHLPLEKAKNRKALMLGIALVAGLGGAALVAQIEGDRGIPPIASNGDYEVRGIEVNVGGDNAEDARNKGWREAQRKAWTKLWESNGSGGAAPGLDDSTIESMVSAVVVEHEQIGPRRYIARLGVIFDRARTGERLGMTGAKARSAPLLVVPVLYQGGVATVYETRTPWQKAWAEYRTGSSAIDYVRPAGAGSDSLLLTAGQLDRRSRNWWRLILDEFGASDVIMPIARLDRQFPGGPVTGTFTARYGPDNRFLGSFTLTAKSEADLPRMLEDAIGRLDGIYTQALVAGVLKPDPTLNMVTEIDPKLIEQTLASAGPVATPASATAPEATPSAAATPTVAAGGATITIQFATADGPAVDAGMAAVRGIPGVKSAVSSSIAIGGTSVMRVTYAGEIDTLAAALRAQGWRVTVGAGALSIRK</sequence>
<dbReference type="RefSeq" id="WP_052242127.1">
    <property type="nucleotide sequence ID" value="NZ_JRVC01000005.1"/>
</dbReference>
<reference evidence="1 2" key="1">
    <citation type="submission" date="2014-10" db="EMBL/GenBank/DDBJ databases">
        <title>Draft genome sequence of Novosphingobium subterraneum DSM 12447.</title>
        <authorList>
            <person name="Gan H.M."/>
            <person name="Gan H.Y."/>
            <person name="Savka M.A."/>
        </authorList>
    </citation>
    <scope>NUCLEOTIDE SEQUENCE [LARGE SCALE GENOMIC DNA]</scope>
    <source>
        <strain evidence="1 2">DSM 12447</strain>
    </source>
</reference>
<proteinExistence type="predicted"/>
<evidence type="ECO:0000313" key="2">
    <source>
        <dbReference type="Proteomes" id="UP000031338"/>
    </source>
</evidence>
<keyword evidence="2" id="KW-1185">Reference proteome</keyword>
<dbReference type="PATRIC" id="fig|48936.3.peg.1298"/>